<dbReference type="AlphaFoldDB" id="D3QA72"/>
<evidence type="ECO:0000313" key="2">
    <source>
        <dbReference type="EMBL" id="ADD40784.1"/>
    </source>
</evidence>
<dbReference type="KEGG" id="sna:Snas_1074"/>
<evidence type="ECO:0000256" key="1">
    <source>
        <dbReference type="SAM" id="SignalP"/>
    </source>
</evidence>
<proteinExistence type="predicted"/>
<keyword evidence="3" id="KW-1185">Reference proteome</keyword>
<sequence>MKRGHTLLTIAVATAVVAAVPVYALAEDADPKPKPEAEAAETYADYSLMNQKHAGSVVGVDTGDVVTQWAWKPLADGSEIQWGDPKDGWPPKGGEHFEKDGDWVHMTGYYDHENDGFNKQEVTEESIGDANCENMKPLETDGRQRYAKWEIPSEGYCLRAKGTITVEANGAVVNFEHEQRWSPPRPCENRHLGQQTCIVQHETWWDDNQHDFEKVLERDQFIARGLGMAFRIDATFPKDWHAEMKDHRAYT</sequence>
<accession>D3QA72</accession>
<gene>
    <name evidence="2" type="ordered locus">Snas_1074</name>
</gene>
<feature type="chain" id="PRO_5003048359" description="Secreted protein" evidence="1">
    <location>
        <begin position="27"/>
        <end position="251"/>
    </location>
</feature>
<evidence type="ECO:0008006" key="4">
    <source>
        <dbReference type="Google" id="ProtNLM"/>
    </source>
</evidence>
<dbReference type="Proteomes" id="UP000000844">
    <property type="component" value="Chromosome"/>
</dbReference>
<dbReference type="eggNOG" id="ENOG5033QBX">
    <property type="taxonomic scope" value="Bacteria"/>
</dbReference>
<protein>
    <recommendedName>
        <fullName evidence="4">Secreted protein</fullName>
    </recommendedName>
</protein>
<dbReference type="OrthoDB" id="3515484at2"/>
<dbReference type="EMBL" id="CP001778">
    <property type="protein sequence ID" value="ADD40784.1"/>
    <property type="molecule type" value="Genomic_DNA"/>
</dbReference>
<reference evidence="2 3" key="1">
    <citation type="journal article" date="2009" name="Stand. Genomic Sci.">
        <title>Complete genome sequence of Stackebrandtia nassauensis type strain (LLR-40K-21).</title>
        <authorList>
            <person name="Munk C."/>
            <person name="Lapidus A."/>
            <person name="Copeland A."/>
            <person name="Jando M."/>
            <person name="Mayilraj S."/>
            <person name="Glavina Del Rio T."/>
            <person name="Nolan M."/>
            <person name="Chen F."/>
            <person name="Lucas S."/>
            <person name="Tice H."/>
            <person name="Cheng J.F."/>
            <person name="Han C."/>
            <person name="Detter J.C."/>
            <person name="Bruce D."/>
            <person name="Goodwin L."/>
            <person name="Chain P."/>
            <person name="Pitluck S."/>
            <person name="Goker M."/>
            <person name="Ovchinikova G."/>
            <person name="Pati A."/>
            <person name="Ivanova N."/>
            <person name="Mavromatis K."/>
            <person name="Chen A."/>
            <person name="Palaniappan K."/>
            <person name="Land M."/>
            <person name="Hauser L."/>
            <person name="Chang Y.J."/>
            <person name="Jeffries C.D."/>
            <person name="Bristow J."/>
            <person name="Eisen J.A."/>
            <person name="Markowitz V."/>
            <person name="Hugenholtz P."/>
            <person name="Kyrpides N.C."/>
            <person name="Klenk H.P."/>
        </authorList>
    </citation>
    <scope>NUCLEOTIDE SEQUENCE [LARGE SCALE GENOMIC DNA]</scope>
    <source>
        <strain evidence="3">DSM 44728 / CIP 108903 / NRRL B-16338 / NBRC 102104 / LLR-40K-21</strain>
    </source>
</reference>
<dbReference type="RefSeq" id="WP_013016355.1">
    <property type="nucleotide sequence ID" value="NC_013947.1"/>
</dbReference>
<dbReference type="STRING" id="446470.Snas_1074"/>
<evidence type="ECO:0000313" key="3">
    <source>
        <dbReference type="Proteomes" id="UP000000844"/>
    </source>
</evidence>
<name>D3QA72_STANL</name>
<feature type="signal peptide" evidence="1">
    <location>
        <begin position="1"/>
        <end position="26"/>
    </location>
</feature>
<organism evidence="2 3">
    <name type="scientific">Stackebrandtia nassauensis (strain DSM 44728 / CIP 108903 / NRRL B-16338 / NBRC 102104 / LLR-40K-21)</name>
    <dbReference type="NCBI Taxonomy" id="446470"/>
    <lineage>
        <taxon>Bacteria</taxon>
        <taxon>Bacillati</taxon>
        <taxon>Actinomycetota</taxon>
        <taxon>Actinomycetes</taxon>
        <taxon>Glycomycetales</taxon>
        <taxon>Glycomycetaceae</taxon>
        <taxon>Stackebrandtia</taxon>
    </lineage>
</organism>
<dbReference type="HOGENOM" id="CLU_1077346_0_0_11"/>
<keyword evidence="1" id="KW-0732">Signal</keyword>